<name>A0A7W6J2L7_9HYPH</name>
<dbReference type="AlphaFoldDB" id="A0A7W6J2L7"/>
<evidence type="ECO:0000256" key="1">
    <source>
        <dbReference type="SAM" id="SignalP"/>
    </source>
</evidence>
<keyword evidence="3" id="KW-1185">Reference proteome</keyword>
<feature type="chain" id="PRO_5030558753" description="DUF4087 domain-containing protein" evidence="1">
    <location>
        <begin position="22"/>
        <end position="121"/>
    </location>
</feature>
<dbReference type="Proteomes" id="UP000528286">
    <property type="component" value="Unassembled WGS sequence"/>
</dbReference>
<reference evidence="2 3" key="1">
    <citation type="submission" date="2020-08" db="EMBL/GenBank/DDBJ databases">
        <title>Genomic Encyclopedia of Type Strains, Phase IV (KMG-IV): sequencing the most valuable type-strain genomes for metagenomic binning, comparative biology and taxonomic classification.</title>
        <authorList>
            <person name="Goeker M."/>
        </authorList>
    </citation>
    <scope>NUCLEOTIDE SEQUENCE [LARGE SCALE GENOMIC DNA]</scope>
    <source>
        <strain evidence="2 3">DSM 29853</strain>
    </source>
</reference>
<dbReference type="RefSeq" id="WP_183364797.1">
    <property type="nucleotide sequence ID" value="NZ_JACIEZ010000001.1"/>
</dbReference>
<proteinExistence type="predicted"/>
<evidence type="ECO:0000313" key="3">
    <source>
        <dbReference type="Proteomes" id="UP000528286"/>
    </source>
</evidence>
<dbReference type="InterPro" id="IPR025145">
    <property type="entry name" value="DUF4087"/>
</dbReference>
<protein>
    <recommendedName>
        <fullName evidence="4">DUF4087 domain-containing protein</fullName>
    </recommendedName>
</protein>
<evidence type="ECO:0008006" key="4">
    <source>
        <dbReference type="Google" id="ProtNLM"/>
    </source>
</evidence>
<sequence length="121" mass="12963">MKTIRLALAALIGLGASSALAAPENRCGWVMNPTPGNWYLLDRDGDWTLSEQGSENEALGMENIGDISAGDYVASNGNYGYACGCMKVEADHAAKRITAVYSFSQKKISQCSKDKSLPKPE</sequence>
<feature type="signal peptide" evidence="1">
    <location>
        <begin position="1"/>
        <end position="21"/>
    </location>
</feature>
<gene>
    <name evidence="2" type="ORF">GGR23_000780</name>
</gene>
<dbReference type="EMBL" id="JACIEZ010000001">
    <property type="protein sequence ID" value="MBB4063619.1"/>
    <property type="molecule type" value="Genomic_DNA"/>
</dbReference>
<evidence type="ECO:0000313" key="2">
    <source>
        <dbReference type="EMBL" id="MBB4063619.1"/>
    </source>
</evidence>
<keyword evidence="1" id="KW-0732">Signal</keyword>
<dbReference type="Pfam" id="PF13316">
    <property type="entry name" value="DUF4087"/>
    <property type="match status" value="1"/>
</dbReference>
<comment type="caution">
    <text evidence="2">The sequence shown here is derived from an EMBL/GenBank/DDBJ whole genome shotgun (WGS) entry which is preliminary data.</text>
</comment>
<accession>A0A7W6J2L7</accession>
<organism evidence="2 3">
    <name type="scientific">Gellertiella hungarica</name>
    <dbReference type="NCBI Taxonomy" id="1572859"/>
    <lineage>
        <taxon>Bacteria</taxon>
        <taxon>Pseudomonadati</taxon>
        <taxon>Pseudomonadota</taxon>
        <taxon>Alphaproteobacteria</taxon>
        <taxon>Hyphomicrobiales</taxon>
        <taxon>Rhizobiaceae</taxon>
        <taxon>Gellertiella</taxon>
    </lineage>
</organism>